<dbReference type="EMBL" id="CM000782">
    <property type="protein sequence ID" value="AQK82026.1"/>
    <property type="molecule type" value="Genomic_DNA"/>
</dbReference>
<feature type="compositionally biased region" description="Low complexity" evidence="1">
    <location>
        <begin position="94"/>
        <end position="103"/>
    </location>
</feature>
<reference evidence="2" key="1">
    <citation type="submission" date="2015-12" db="EMBL/GenBank/DDBJ databases">
        <title>Update maize B73 reference genome by single molecule sequencing technologies.</title>
        <authorList>
            <consortium name="Maize Genome Sequencing Project"/>
            <person name="Ware D."/>
        </authorList>
    </citation>
    <scope>NUCLEOTIDE SEQUENCE</scope>
    <source>
        <tissue evidence="2">Seedling</tissue>
    </source>
</reference>
<feature type="region of interest" description="Disordered" evidence="1">
    <location>
        <begin position="16"/>
        <end position="150"/>
    </location>
</feature>
<gene>
    <name evidence="2" type="ORF">ZEAMMB73_Zm00001d036819</name>
</gene>
<organism evidence="2">
    <name type="scientific">Zea mays</name>
    <name type="common">Maize</name>
    <dbReference type="NCBI Taxonomy" id="4577"/>
    <lineage>
        <taxon>Eukaryota</taxon>
        <taxon>Viridiplantae</taxon>
        <taxon>Streptophyta</taxon>
        <taxon>Embryophyta</taxon>
        <taxon>Tracheophyta</taxon>
        <taxon>Spermatophyta</taxon>
        <taxon>Magnoliopsida</taxon>
        <taxon>Liliopsida</taxon>
        <taxon>Poales</taxon>
        <taxon>Poaceae</taxon>
        <taxon>PACMAD clade</taxon>
        <taxon>Panicoideae</taxon>
        <taxon>Andropogonodae</taxon>
        <taxon>Andropogoneae</taxon>
        <taxon>Tripsacinae</taxon>
        <taxon>Zea</taxon>
    </lineage>
</organism>
<protein>
    <submittedName>
        <fullName evidence="2">Pectin lyase-like superfamily protein</fullName>
    </submittedName>
</protein>
<dbReference type="AlphaFoldDB" id="A0A1D6LRE1"/>
<dbReference type="GO" id="GO:0016829">
    <property type="term" value="F:lyase activity"/>
    <property type="evidence" value="ECO:0007669"/>
    <property type="project" value="UniProtKB-KW"/>
</dbReference>
<name>A0A1D6LRE1_MAIZE</name>
<proteinExistence type="predicted"/>
<accession>A0A1D6LRE1</accession>
<feature type="compositionally biased region" description="Low complexity" evidence="1">
    <location>
        <begin position="38"/>
        <end position="56"/>
    </location>
</feature>
<feature type="compositionally biased region" description="Basic residues" evidence="1">
    <location>
        <begin position="20"/>
        <end position="33"/>
    </location>
</feature>
<sequence length="150" mass="16275">MAYTDNAMRALLRSSTSCMVRRKSPRASMRKRPGPVGPSTSPSWAPPATARQTAQRQCRRHGHQRVAALGSRQSLYPRTSPSRTSPAPPPPRRPSACSALPRSNAPASPWTTSTSSIVAPTTRPWIYARTPRAAPRVASRSLHASRPSVD</sequence>
<keyword evidence="2" id="KW-0456">Lyase</keyword>
<evidence type="ECO:0000313" key="2">
    <source>
        <dbReference type="EMBL" id="AQK82026.1"/>
    </source>
</evidence>
<evidence type="ECO:0000256" key="1">
    <source>
        <dbReference type="SAM" id="MobiDB-lite"/>
    </source>
</evidence>